<reference evidence="1" key="1">
    <citation type="submission" date="2023-04" db="EMBL/GenBank/DDBJ databases">
        <title>Draft Genome sequencing of Naganishia species isolated from polar environments using Oxford Nanopore Technology.</title>
        <authorList>
            <person name="Leo P."/>
            <person name="Venkateswaran K."/>
        </authorList>
    </citation>
    <scope>NUCLEOTIDE SEQUENCE</scope>
    <source>
        <strain evidence="1">MNA-CCFEE 5262</strain>
    </source>
</reference>
<accession>A0ACC2WY71</accession>
<dbReference type="Proteomes" id="UP001230649">
    <property type="component" value="Unassembled WGS sequence"/>
</dbReference>
<keyword evidence="2" id="KW-1185">Reference proteome</keyword>
<name>A0ACC2WY71_9TREE</name>
<sequence>MSSQWLASQISRATGIPEPDVFAQIIPHLSNLTFKSQAEQYLYELCGTSPPVLAFVSTYTNTRFTPSSAPVTRPQSTAPSRSGSPYNSRPSTPSGGQRSNVIRGREVDLAPMPPTSKSRPARKLERLMARLDRMTFGSDFAKQQDDDEEGSHEPDFEELRGCFCQVSRERVKRKLQDEINDVLAKEQAERDRVEEERRQLLIAQSGGGIFPTLGGTQVKPSKADTATRRVLTIGNKPAATKGKGKTGTTTPTAATLTTYRPKIPLSQAAQDALMDREERKKLGRVERPFTLDLEPSDERAKRERAAKLNEAWREKQGRPWGDMDFESQDMGMQYVPEGQTVKDEAPRPDASSERAKPVIPGAEVKVPKANKPKKKKTGDTQTQGMKEVNSSKEEGKAVMNLKALEIKD</sequence>
<evidence type="ECO:0000313" key="2">
    <source>
        <dbReference type="Proteomes" id="UP001230649"/>
    </source>
</evidence>
<gene>
    <name evidence="1" type="ORF">QFC20_000796</name>
</gene>
<proteinExistence type="predicted"/>
<comment type="caution">
    <text evidence="1">The sequence shown here is derived from an EMBL/GenBank/DDBJ whole genome shotgun (WGS) entry which is preliminary data.</text>
</comment>
<dbReference type="EMBL" id="JASBWS010000004">
    <property type="protein sequence ID" value="KAJ9116119.1"/>
    <property type="molecule type" value="Genomic_DNA"/>
</dbReference>
<protein>
    <submittedName>
        <fullName evidence="1">Uncharacterized protein</fullName>
    </submittedName>
</protein>
<evidence type="ECO:0000313" key="1">
    <source>
        <dbReference type="EMBL" id="KAJ9116119.1"/>
    </source>
</evidence>
<organism evidence="1 2">
    <name type="scientific">Naganishia adeliensis</name>
    <dbReference type="NCBI Taxonomy" id="92952"/>
    <lineage>
        <taxon>Eukaryota</taxon>
        <taxon>Fungi</taxon>
        <taxon>Dikarya</taxon>
        <taxon>Basidiomycota</taxon>
        <taxon>Agaricomycotina</taxon>
        <taxon>Tremellomycetes</taxon>
        <taxon>Filobasidiales</taxon>
        <taxon>Filobasidiaceae</taxon>
        <taxon>Naganishia</taxon>
    </lineage>
</organism>